<organism evidence="2 3">
    <name type="scientific">Mytilus edulis</name>
    <name type="common">Blue mussel</name>
    <dbReference type="NCBI Taxonomy" id="6550"/>
    <lineage>
        <taxon>Eukaryota</taxon>
        <taxon>Metazoa</taxon>
        <taxon>Spiralia</taxon>
        <taxon>Lophotrochozoa</taxon>
        <taxon>Mollusca</taxon>
        <taxon>Bivalvia</taxon>
        <taxon>Autobranchia</taxon>
        <taxon>Pteriomorphia</taxon>
        <taxon>Mytilida</taxon>
        <taxon>Mytiloidea</taxon>
        <taxon>Mytilidae</taxon>
        <taxon>Mytilinae</taxon>
        <taxon>Mytilus</taxon>
    </lineage>
</organism>
<dbReference type="EMBL" id="CAJPWZ010002017">
    <property type="protein sequence ID" value="CAG2229220.1"/>
    <property type="molecule type" value="Genomic_DNA"/>
</dbReference>
<dbReference type="InterPro" id="IPR047153">
    <property type="entry name" value="TRIM45/56/19-like"/>
</dbReference>
<evidence type="ECO:0000313" key="3">
    <source>
        <dbReference type="Proteomes" id="UP000683360"/>
    </source>
</evidence>
<dbReference type="Proteomes" id="UP000683360">
    <property type="component" value="Unassembled WGS sequence"/>
</dbReference>
<evidence type="ECO:0000256" key="1">
    <source>
        <dbReference type="SAM" id="Coils"/>
    </source>
</evidence>
<reference evidence="2" key="1">
    <citation type="submission" date="2021-03" db="EMBL/GenBank/DDBJ databases">
        <authorList>
            <person name="Bekaert M."/>
        </authorList>
    </citation>
    <scope>NUCLEOTIDE SEQUENCE</scope>
</reference>
<dbReference type="Gene3D" id="3.30.160.60">
    <property type="entry name" value="Classic Zinc Finger"/>
    <property type="match status" value="1"/>
</dbReference>
<evidence type="ECO:0008006" key="4">
    <source>
        <dbReference type="Google" id="ProtNLM"/>
    </source>
</evidence>
<name>A0A8S3TJZ9_MYTED</name>
<keyword evidence="1" id="KW-0175">Coiled coil</keyword>
<accession>A0A8S3TJZ9</accession>
<keyword evidence="3" id="KW-1185">Reference proteome</keyword>
<dbReference type="PANTHER" id="PTHR25462">
    <property type="entry name" value="BONUS, ISOFORM C-RELATED"/>
    <property type="match status" value="1"/>
</dbReference>
<gene>
    <name evidence="2" type="ORF">MEDL_42104</name>
</gene>
<protein>
    <recommendedName>
        <fullName evidence="4">B box-type domain-containing protein</fullName>
    </recommendedName>
</protein>
<dbReference type="AlphaFoldDB" id="A0A8S3TJZ9"/>
<dbReference type="OrthoDB" id="6107505at2759"/>
<evidence type="ECO:0000313" key="2">
    <source>
        <dbReference type="EMBL" id="CAG2229220.1"/>
    </source>
</evidence>
<comment type="caution">
    <text evidence="2">The sequence shown here is derived from an EMBL/GenBank/DDBJ whole genome shotgun (WGS) entry which is preliminary data.</text>
</comment>
<dbReference type="SUPFAM" id="SSF57845">
    <property type="entry name" value="B-box zinc-binding domain"/>
    <property type="match status" value="1"/>
</dbReference>
<sequence>MNQTVNWDRSQLKIKNRIARKRYGYDSSISCKVHHEFAKATKKHEVIPIENVLKLPKFVQDIKLTCPDHEERFFVYCDDHGVPCCAHCLQNVHAGCRNLIPIQKLIQNVKESSLLIDLETTLSDLITNITNIIEDRTANLQDLEEQKTRCKREIKAHKEAIYAYVEELETDLLDNLQKTFIEREVKIQNTLKDLN</sequence>
<proteinExistence type="predicted"/>
<dbReference type="PANTHER" id="PTHR25462:SF296">
    <property type="entry name" value="MEIOTIC P26, ISOFORM F"/>
    <property type="match status" value="1"/>
</dbReference>
<feature type="coiled-coil region" evidence="1">
    <location>
        <begin position="126"/>
        <end position="160"/>
    </location>
</feature>